<dbReference type="Proteomes" id="UP000245768">
    <property type="component" value="Unassembled WGS sequence"/>
</dbReference>
<dbReference type="GeneID" id="37047669"/>
<feature type="region of interest" description="Disordered" evidence="1">
    <location>
        <begin position="1"/>
        <end position="51"/>
    </location>
</feature>
<evidence type="ECO:0000313" key="3">
    <source>
        <dbReference type="Proteomes" id="UP000245768"/>
    </source>
</evidence>
<gene>
    <name evidence="2" type="ORF">FA10DRAFT_87795</name>
</gene>
<dbReference type="RefSeq" id="XP_025379451.1">
    <property type="nucleotide sequence ID" value="XM_025525753.1"/>
</dbReference>
<keyword evidence="3" id="KW-1185">Reference proteome</keyword>
<reference evidence="2 3" key="1">
    <citation type="journal article" date="2018" name="Mol. Biol. Evol.">
        <title>Broad Genomic Sampling Reveals a Smut Pathogenic Ancestry of the Fungal Clade Ustilaginomycotina.</title>
        <authorList>
            <person name="Kijpornyongpan T."/>
            <person name="Mondo S.J."/>
            <person name="Barry K."/>
            <person name="Sandor L."/>
            <person name="Lee J."/>
            <person name="Lipzen A."/>
            <person name="Pangilinan J."/>
            <person name="LaButti K."/>
            <person name="Hainaut M."/>
            <person name="Henrissat B."/>
            <person name="Grigoriev I.V."/>
            <person name="Spatafora J.W."/>
            <person name="Aime M.C."/>
        </authorList>
    </citation>
    <scope>NUCLEOTIDE SEQUENCE [LARGE SCALE GENOMIC DNA]</scope>
    <source>
        <strain evidence="2 3">MCA 4198</strain>
    </source>
</reference>
<accession>A0A316YW31</accession>
<protein>
    <submittedName>
        <fullName evidence="2">Uncharacterized protein</fullName>
    </submittedName>
</protein>
<sequence>MSDQVEQLQPSVTEVKREELSSPFRLPTRDLDDVALPPMQPMVSNAQHRGQTRLKLPVMEPKHDPFPARSQDTPFVLPRSYKPPGPLPLSIPFSVLGESKQQPKVLPKIRYELPPPTYAPESETLRHRVSQQQQLYTSPPKGDVRNKECSNKRRRHSRAKDEEDSHINSCRATEQQLQYQRNLQQHQRQLVCTLIGEVVTIENYGSIQSSDLVRDIERAVAAGCKVKINNYGTIK</sequence>
<proteinExistence type="predicted"/>
<organism evidence="2 3">
    <name type="scientific">Acaromyces ingoldii</name>
    <dbReference type="NCBI Taxonomy" id="215250"/>
    <lineage>
        <taxon>Eukaryota</taxon>
        <taxon>Fungi</taxon>
        <taxon>Dikarya</taxon>
        <taxon>Basidiomycota</taxon>
        <taxon>Ustilaginomycotina</taxon>
        <taxon>Exobasidiomycetes</taxon>
        <taxon>Exobasidiales</taxon>
        <taxon>Cryptobasidiaceae</taxon>
        <taxon>Acaromyces</taxon>
    </lineage>
</organism>
<name>A0A316YW31_9BASI</name>
<evidence type="ECO:0000313" key="2">
    <source>
        <dbReference type="EMBL" id="PWN92253.1"/>
    </source>
</evidence>
<feature type="compositionally biased region" description="Polar residues" evidence="1">
    <location>
        <begin position="1"/>
        <end position="12"/>
    </location>
</feature>
<feature type="region of interest" description="Disordered" evidence="1">
    <location>
        <begin position="111"/>
        <end position="167"/>
    </location>
</feature>
<dbReference type="EMBL" id="KZ819635">
    <property type="protein sequence ID" value="PWN92253.1"/>
    <property type="molecule type" value="Genomic_DNA"/>
</dbReference>
<feature type="compositionally biased region" description="Basic and acidic residues" evidence="1">
    <location>
        <begin position="142"/>
        <end position="151"/>
    </location>
</feature>
<dbReference type="InParanoid" id="A0A316YW31"/>
<dbReference type="AlphaFoldDB" id="A0A316YW31"/>
<evidence type="ECO:0000256" key="1">
    <source>
        <dbReference type="SAM" id="MobiDB-lite"/>
    </source>
</evidence>